<evidence type="ECO:0008006" key="3">
    <source>
        <dbReference type="Google" id="ProtNLM"/>
    </source>
</evidence>
<proteinExistence type="predicted"/>
<evidence type="ECO:0000313" key="1">
    <source>
        <dbReference type="EMBL" id="PZC74347.1"/>
    </source>
</evidence>
<dbReference type="AlphaFoldDB" id="A0A2W1BM46"/>
<dbReference type="EMBL" id="KZ150054">
    <property type="protein sequence ID" value="PZC74347.1"/>
    <property type="molecule type" value="Genomic_DNA"/>
</dbReference>
<name>A0A2W1BM46_HELAM</name>
<dbReference type="OrthoDB" id="6914168at2759"/>
<dbReference type="Proteomes" id="UP000249218">
    <property type="component" value="Unassembled WGS sequence"/>
</dbReference>
<accession>A0A2W1BM46</accession>
<dbReference type="InterPro" id="IPR042185">
    <property type="entry name" value="Serpin_sf_2"/>
</dbReference>
<gene>
    <name evidence="1" type="primary">HaOG207948</name>
    <name evidence="1" type="ORF">B5X24_HaOG207948</name>
</gene>
<dbReference type="SUPFAM" id="SSF56574">
    <property type="entry name" value="Serpins"/>
    <property type="match status" value="1"/>
</dbReference>
<reference evidence="1 2" key="1">
    <citation type="journal article" date="2017" name="BMC Biol.">
        <title>Genomic innovations, transcriptional plasticity and gene loss underlying the evolution and divergence of two highly polyphagous and invasive Helicoverpa pest species.</title>
        <authorList>
            <person name="Pearce S.L."/>
            <person name="Clarke D.F."/>
            <person name="East P.D."/>
            <person name="Elfekih S."/>
            <person name="Gordon K.H."/>
            <person name="Jermiin L.S."/>
            <person name="McGaughran A."/>
            <person name="Oakeshott J.G."/>
            <person name="Papanikolaou A."/>
            <person name="Perera O.P."/>
            <person name="Rane R.V."/>
            <person name="Richards S."/>
            <person name="Tay W.T."/>
            <person name="Walsh T.K."/>
            <person name="Anderson A."/>
            <person name="Anderson C.J."/>
            <person name="Asgari S."/>
            <person name="Board P.G."/>
            <person name="Bretschneider A."/>
            <person name="Campbell P.M."/>
            <person name="Chertemps T."/>
            <person name="Christeller J.T."/>
            <person name="Coppin C.W."/>
            <person name="Downes S.J."/>
            <person name="Duan G."/>
            <person name="Farnsworth C.A."/>
            <person name="Good R.T."/>
            <person name="Han L.B."/>
            <person name="Han Y.C."/>
            <person name="Hatje K."/>
            <person name="Horne I."/>
            <person name="Huang Y.P."/>
            <person name="Hughes D.S."/>
            <person name="Jacquin-Joly E."/>
            <person name="James W."/>
            <person name="Jhangiani S."/>
            <person name="Kollmar M."/>
            <person name="Kuwar S.S."/>
            <person name="Li S."/>
            <person name="Liu N.Y."/>
            <person name="Maibeche M.T."/>
            <person name="Miller J.R."/>
            <person name="Montagne N."/>
            <person name="Perry T."/>
            <person name="Qu J."/>
            <person name="Song S.V."/>
            <person name="Sutton G.G."/>
            <person name="Vogel H."/>
            <person name="Walenz B.P."/>
            <person name="Xu W."/>
            <person name="Zhang H.J."/>
            <person name="Zou Z."/>
            <person name="Batterham P."/>
            <person name="Edwards O.R."/>
            <person name="Feyereisen R."/>
            <person name="Gibbs R.A."/>
            <person name="Heckel D.G."/>
            <person name="McGrath A."/>
            <person name="Robin C."/>
            <person name="Scherer S.E."/>
            <person name="Worley K.C."/>
            <person name="Wu Y.D."/>
        </authorList>
    </citation>
    <scope>NUCLEOTIDE SEQUENCE [LARGE SCALE GENOMIC DNA]</scope>
    <source>
        <strain evidence="1">Harm_GR_Male_#8</strain>
        <tissue evidence="1">Whole organism</tissue>
    </source>
</reference>
<dbReference type="InterPro" id="IPR036186">
    <property type="entry name" value="Serpin_sf"/>
</dbReference>
<keyword evidence="2" id="KW-1185">Reference proteome</keyword>
<evidence type="ECO:0000313" key="2">
    <source>
        <dbReference type="Proteomes" id="UP000249218"/>
    </source>
</evidence>
<organism evidence="1 2">
    <name type="scientific">Helicoverpa armigera</name>
    <name type="common">Cotton bollworm</name>
    <name type="synonym">Heliothis armigera</name>
    <dbReference type="NCBI Taxonomy" id="29058"/>
    <lineage>
        <taxon>Eukaryota</taxon>
        <taxon>Metazoa</taxon>
        <taxon>Ecdysozoa</taxon>
        <taxon>Arthropoda</taxon>
        <taxon>Hexapoda</taxon>
        <taxon>Insecta</taxon>
        <taxon>Pterygota</taxon>
        <taxon>Neoptera</taxon>
        <taxon>Endopterygota</taxon>
        <taxon>Lepidoptera</taxon>
        <taxon>Glossata</taxon>
        <taxon>Ditrysia</taxon>
        <taxon>Noctuoidea</taxon>
        <taxon>Noctuidae</taxon>
        <taxon>Heliothinae</taxon>
        <taxon>Helicoverpa</taxon>
    </lineage>
</organism>
<dbReference type="Gene3D" id="2.30.39.10">
    <property type="entry name" value="Alpha-1-antitrypsin, domain 1"/>
    <property type="match status" value="1"/>
</dbReference>
<sequence length="282" mass="31927">MMLKAPCQWVASPLGYNVLLSMLKEASPLEKYIQIAKSFEKTEGCILKNRIFVSPTNSKDISKLSKLAKIEETDFSKDGNLFTVYLNQFGHLKYHEFNSKTELIIANICSFESTWQLNKKSDIEMKLYNSSNYTDDVRYEGRLLEIPLSLEDFKLVLLIPNETDVLSTLFSRLTIHGMAAAVSTLQPMFTAKSVLTPPRVDVISRVHINEKISEMPDALTIQYGAINVSDIGTHIKVLTCLYNPANTVTRDDEVKTSRPPYYFALVYNDTPIFYGDINSIVV</sequence>
<protein>
    <recommendedName>
        <fullName evidence="3">Serpin domain-containing protein</fullName>
    </recommendedName>
</protein>